<dbReference type="Gene3D" id="3.60.15.10">
    <property type="entry name" value="Ribonuclease Z/Hydroxyacylglutathione hydrolase-like"/>
    <property type="match status" value="1"/>
</dbReference>
<gene>
    <name evidence="4" type="ORF">NCTC503_01618</name>
</gene>
<dbReference type="PROSITE" id="PS51257">
    <property type="entry name" value="PROKAR_LIPOPROTEIN"/>
    <property type="match status" value="1"/>
</dbReference>
<protein>
    <submittedName>
        <fullName evidence="4">Metallo beta-lactamase family protein</fullName>
    </submittedName>
</protein>
<accession>A0A4V6Z1B2</accession>
<dbReference type="CDD" id="cd07731">
    <property type="entry name" value="ComA-like_MBL-fold"/>
    <property type="match status" value="1"/>
</dbReference>
<dbReference type="PANTHER" id="PTHR30619">
    <property type="entry name" value="DNA INTERNALIZATION/COMPETENCE PROTEIN COMEC/REC2"/>
    <property type="match status" value="1"/>
</dbReference>
<evidence type="ECO:0000313" key="4">
    <source>
        <dbReference type="EMBL" id="VTQ90527.1"/>
    </source>
</evidence>
<feature type="compositionally biased region" description="Basic residues" evidence="1">
    <location>
        <begin position="355"/>
        <end position="374"/>
    </location>
</feature>
<evidence type="ECO:0000259" key="3">
    <source>
        <dbReference type="SMART" id="SM00849"/>
    </source>
</evidence>
<dbReference type="SMART" id="SM00849">
    <property type="entry name" value="Lactamase_B"/>
    <property type="match status" value="1"/>
</dbReference>
<dbReference type="InterPro" id="IPR052159">
    <property type="entry name" value="Competence_DNA_uptake"/>
</dbReference>
<evidence type="ECO:0000313" key="5">
    <source>
        <dbReference type="Proteomes" id="UP000308489"/>
    </source>
</evidence>
<evidence type="ECO:0000256" key="1">
    <source>
        <dbReference type="SAM" id="MobiDB-lite"/>
    </source>
</evidence>
<feature type="domain" description="Metallo-beta-lactamase" evidence="3">
    <location>
        <begin position="56"/>
        <end position="248"/>
    </location>
</feature>
<sequence length="388" mass="43145">MKRGSKLSSLLLAIFMVSSIFLGGCATKDKSVSINKNAEHSNAAKELKVHYINVGQGDSILIQQGDKSMLIDAGNNGDSELVKSYIEKQGVTTLDYVIGTHLHEDHIGGLDYVINSFKIGNIFMPKKTATTKTLESILNAVKNKGLTIKQPQVNESFQLGNAKFTVLAPKQIYDNENDCSIVIKLTYEKNSFLFTGDAEGTSEMDMIKGRLDLKADVLKVGYHGSKTSTAANFLRKVNPKYAVISVGKNNKYRHPNQGVMNTLKYKDIKVYRTDENGTVVAISNGKDIKFNCNPGSYTGYTIKANNSSKQQDRNDTTVVIPTISKKDTLENKSEETKPTPKAMVWVSKSSDKYHSKPKCRNMKPKKAKKISLKNAKKQKYTRCRKCFK</sequence>
<feature type="chain" id="PRO_5038591590" evidence="2">
    <location>
        <begin position="23"/>
        <end position="388"/>
    </location>
</feature>
<dbReference type="KEGG" id="hhw:NCTC503_01618"/>
<dbReference type="InterPro" id="IPR035681">
    <property type="entry name" value="ComA-like_MBL"/>
</dbReference>
<dbReference type="Proteomes" id="UP000308489">
    <property type="component" value="Chromosome 1"/>
</dbReference>
<dbReference type="OrthoDB" id="9761531at2"/>
<dbReference type="RefSeq" id="WP_138210252.1">
    <property type="nucleotide sequence ID" value="NZ_CBCRUQ010000005.1"/>
</dbReference>
<keyword evidence="5" id="KW-1185">Reference proteome</keyword>
<dbReference type="PANTHER" id="PTHR30619:SF7">
    <property type="entry name" value="BETA-LACTAMASE DOMAIN PROTEIN"/>
    <property type="match status" value="1"/>
</dbReference>
<name>A0A4V6Z1B2_HATHI</name>
<feature type="signal peptide" evidence="2">
    <location>
        <begin position="1"/>
        <end position="22"/>
    </location>
</feature>
<dbReference type="SUPFAM" id="SSF56281">
    <property type="entry name" value="Metallo-hydrolase/oxidoreductase"/>
    <property type="match status" value="1"/>
</dbReference>
<reference evidence="4 5" key="1">
    <citation type="submission" date="2019-05" db="EMBL/GenBank/DDBJ databases">
        <authorList>
            <consortium name="Pathogen Informatics"/>
        </authorList>
    </citation>
    <scope>NUCLEOTIDE SEQUENCE [LARGE SCALE GENOMIC DNA]</scope>
    <source>
        <strain evidence="4 5">NCTC503</strain>
    </source>
</reference>
<dbReference type="AlphaFoldDB" id="A0A4V6Z1B2"/>
<proteinExistence type="predicted"/>
<dbReference type="Pfam" id="PF00753">
    <property type="entry name" value="Lactamase_B"/>
    <property type="match status" value="1"/>
</dbReference>
<dbReference type="InterPro" id="IPR001279">
    <property type="entry name" value="Metallo-B-lactamas"/>
</dbReference>
<keyword evidence="2" id="KW-0732">Signal</keyword>
<dbReference type="InterPro" id="IPR036866">
    <property type="entry name" value="RibonucZ/Hydroxyglut_hydro"/>
</dbReference>
<evidence type="ECO:0000256" key="2">
    <source>
        <dbReference type="SAM" id="SignalP"/>
    </source>
</evidence>
<organism evidence="4 5">
    <name type="scientific">Hathewaya histolytica</name>
    <name type="common">Clostridium histolyticum</name>
    <dbReference type="NCBI Taxonomy" id="1498"/>
    <lineage>
        <taxon>Bacteria</taxon>
        <taxon>Bacillati</taxon>
        <taxon>Bacillota</taxon>
        <taxon>Clostridia</taxon>
        <taxon>Eubacteriales</taxon>
        <taxon>Clostridiaceae</taxon>
        <taxon>Hathewaya</taxon>
    </lineage>
</organism>
<feature type="region of interest" description="Disordered" evidence="1">
    <location>
        <begin position="349"/>
        <end position="374"/>
    </location>
</feature>
<dbReference type="EMBL" id="LR590481">
    <property type="protein sequence ID" value="VTQ90527.1"/>
    <property type="molecule type" value="Genomic_DNA"/>
</dbReference>